<evidence type="ECO:0000313" key="18">
    <source>
        <dbReference type="Proteomes" id="UP000298133"/>
    </source>
</evidence>
<organism evidence="17 18">
    <name type="scientific">Gammaproteobacteria bacterium LSUCC0057</name>
    <dbReference type="NCBI Taxonomy" id="2559237"/>
    <lineage>
        <taxon>Bacteria</taxon>
        <taxon>Pseudomonadati</taxon>
        <taxon>Pseudomonadota</taxon>
        <taxon>Gammaproteobacteria</taxon>
        <taxon>Cellvibrionales</taxon>
        <taxon>Porticoccaceae</taxon>
        <taxon>SAR92 clade</taxon>
    </lineage>
</organism>
<evidence type="ECO:0000259" key="15">
    <source>
        <dbReference type="Pfam" id="PF00593"/>
    </source>
</evidence>
<accession>A0A4Y8UGU7</accession>
<dbReference type="InterPro" id="IPR037066">
    <property type="entry name" value="Plug_dom_sf"/>
</dbReference>
<evidence type="ECO:0000256" key="7">
    <source>
        <dbReference type="ARBA" id="ARBA00023004"/>
    </source>
</evidence>
<protein>
    <submittedName>
        <fullName evidence="17">TonB-dependent receptor</fullName>
    </submittedName>
</protein>
<evidence type="ECO:0000256" key="1">
    <source>
        <dbReference type="ARBA" id="ARBA00004571"/>
    </source>
</evidence>
<dbReference type="Pfam" id="PF07715">
    <property type="entry name" value="Plug"/>
    <property type="match status" value="1"/>
</dbReference>
<evidence type="ECO:0000256" key="10">
    <source>
        <dbReference type="ARBA" id="ARBA00023136"/>
    </source>
</evidence>
<evidence type="ECO:0000256" key="6">
    <source>
        <dbReference type="ARBA" id="ARBA00022729"/>
    </source>
</evidence>
<dbReference type="InterPro" id="IPR000531">
    <property type="entry name" value="Beta-barrel_TonB"/>
</dbReference>
<dbReference type="PANTHER" id="PTHR32552:SF89">
    <property type="entry name" value="CATECHOLATE SIDEROPHORE RECEPTOR FIU"/>
    <property type="match status" value="1"/>
</dbReference>
<evidence type="ECO:0000256" key="5">
    <source>
        <dbReference type="ARBA" id="ARBA00022692"/>
    </source>
</evidence>
<evidence type="ECO:0000256" key="3">
    <source>
        <dbReference type="ARBA" id="ARBA00022452"/>
    </source>
</evidence>
<reference evidence="17 18" key="1">
    <citation type="submission" date="2019-03" db="EMBL/GenBank/DDBJ databases">
        <title>Draft genome of Gammaproteobacteria bacterium LSUCC0057, a member of the SAR92 clade.</title>
        <authorList>
            <person name="Lanclos V.C."/>
            <person name="Doiron C."/>
            <person name="Henson M.W."/>
            <person name="Thrash J.C."/>
        </authorList>
    </citation>
    <scope>NUCLEOTIDE SEQUENCE [LARGE SCALE GENOMIC DNA]</scope>
    <source>
        <strain evidence="17 18">LSUCC0057</strain>
    </source>
</reference>
<keyword evidence="2 12" id="KW-0813">Transport</keyword>
<dbReference type="PANTHER" id="PTHR32552">
    <property type="entry name" value="FERRICHROME IRON RECEPTOR-RELATED"/>
    <property type="match status" value="1"/>
</dbReference>
<feature type="signal peptide" evidence="14">
    <location>
        <begin position="1"/>
        <end position="26"/>
    </location>
</feature>
<feature type="domain" description="TonB-dependent receptor-like beta-barrel" evidence="15">
    <location>
        <begin position="276"/>
        <end position="808"/>
    </location>
</feature>
<evidence type="ECO:0000256" key="4">
    <source>
        <dbReference type="ARBA" id="ARBA00022496"/>
    </source>
</evidence>
<dbReference type="EMBL" id="SPIA01000003">
    <property type="protein sequence ID" value="TFH67371.1"/>
    <property type="molecule type" value="Genomic_DNA"/>
</dbReference>
<gene>
    <name evidence="17" type="ORF">E3W66_07705</name>
</gene>
<dbReference type="SUPFAM" id="SSF56935">
    <property type="entry name" value="Porins"/>
    <property type="match status" value="1"/>
</dbReference>
<dbReference type="AlphaFoldDB" id="A0A4Y8UGU7"/>
<evidence type="ECO:0000256" key="13">
    <source>
        <dbReference type="RuleBase" id="RU003357"/>
    </source>
</evidence>
<dbReference type="Gene3D" id="2.170.130.10">
    <property type="entry name" value="TonB-dependent receptor, plug domain"/>
    <property type="match status" value="1"/>
</dbReference>
<evidence type="ECO:0000256" key="12">
    <source>
        <dbReference type="PROSITE-ProRule" id="PRU01360"/>
    </source>
</evidence>
<dbReference type="Proteomes" id="UP000298133">
    <property type="component" value="Unassembled WGS sequence"/>
</dbReference>
<proteinExistence type="inferred from homology"/>
<comment type="similarity">
    <text evidence="12 13">Belongs to the TonB-dependent receptor family.</text>
</comment>
<keyword evidence="3 12" id="KW-1134">Transmembrane beta strand</keyword>
<evidence type="ECO:0000259" key="16">
    <source>
        <dbReference type="Pfam" id="PF07715"/>
    </source>
</evidence>
<keyword evidence="18" id="KW-1185">Reference proteome</keyword>
<keyword evidence="9 13" id="KW-0798">TonB box</keyword>
<keyword evidence="4" id="KW-0410">Iron transport</keyword>
<dbReference type="GO" id="GO:0015344">
    <property type="term" value="F:siderophore uptake transmembrane transporter activity"/>
    <property type="evidence" value="ECO:0007669"/>
    <property type="project" value="TreeGrafter"/>
</dbReference>
<dbReference type="Gene3D" id="2.40.170.20">
    <property type="entry name" value="TonB-dependent receptor, beta-barrel domain"/>
    <property type="match status" value="1"/>
</dbReference>
<dbReference type="InterPro" id="IPR012910">
    <property type="entry name" value="Plug_dom"/>
</dbReference>
<comment type="caution">
    <text evidence="17">The sequence shown here is derived from an EMBL/GenBank/DDBJ whole genome shotgun (WGS) entry which is preliminary data.</text>
</comment>
<dbReference type="Pfam" id="PF00593">
    <property type="entry name" value="TonB_dep_Rec_b-barrel"/>
    <property type="match status" value="1"/>
</dbReference>
<keyword evidence="10 12" id="KW-0472">Membrane</keyword>
<dbReference type="OrthoDB" id="7386960at2"/>
<dbReference type="InterPro" id="IPR039426">
    <property type="entry name" value="TonB-dep_rcpt-like"/>
</dbReference>
<keyword evidence="5 12" id="KW-0812">Transmembrane</keyword>
<keyword evidence="7" id="KW-0408">Iron</keyword>
<keyword evidence="11 12" id="KW-0998">Cell outer membrane</keyword>
<feature type="chain" id="PRO_5021334681" evidence="14">
    <location>
        <begin position="27"/>
        <end position="846"/>
    </location>
</feature>
<dbReference type="PROSITE" id="PS52016">
    <property type="entry name" value="TONB_DEPENDENT_REC_3"/>
    <property type="match status" value="1"/>
</dbReference>
<evidence type="ECO:0000256" key="14">
    <source>
        <dbReference type="SAM" id="SignalP"/>
    </source>
</evidence>
<keyword evidence="17" id="KW-0675">Receptor</keyword>
<evidence type="ECO:0000256" key="8">
    <source>
        <dbReference type="ARBA" id="ARBA00023065"/>
    </source>
</evidence>
<comment type="subcellular location">
    <subcellularLocation>
        <location evidence="1 12">Cell outer membrane</location>
        <topology evidence="1 12">Multi-pass membrane protein</topology>
    </subcellularLocation>
</comment>
<dbReference type="GO" id="GO:0009279">
    <property type="term" value="C:cell outer membrane"/>
    <property type="evidence" value="ECO:0007669"/>
    <property type="project" value="UniProtKB-SubCell"/>
</dbReference>
<feature type="domain" description="TonB-dependent receptor plug" evidence="16">
    <location>
        <begin position="44"/>
        <end position="157"/>
    </location>
</feature>
<name>A0A4Y8UGU7_9GAMM</name>
<keyword evidence="8" id="KW-0406">Ion transport</keyword>
<keyword evidence="6 14" id="KW-0732">Signal</keyword>
<sequence length="846" mass="90945">MKKLNTIRKAPMAAAIAAILSSSVIAQQVEEVVVTGVAREGVTKLEASVSVSALSQEDIDKLAPRSVAEIFRSLPGVRAESSGGNGNANITVRGIPLATGGSKYMQIHEDGLPVLEFGDMNFANTDNFLRYDWSIGRVESIRGGSSSITASNSPGGIINLISKTGGDEQGSVGISLGADYDEFRTDFEYGGRINDTMYYHIGGFYRDGEGVRESDFNGDSGGQIKFNLTKELDDGYFRLYLKQLDDKVTTYLPSAVLVKSNGEFGPVPGYDASSQTVHSPATDNITTFDPYGNAQERAVSDGIESKVSAFGFEFDKELGNGWSVNNKFRKSSVRGGFISPFTDGFAGGIDTIAAKGQALCDTASVDGVSLDCSGGVTATINGAAADPEQLAFTNLLFDTKFEDVGLFVNDFSIAKSFDGFNIDAGVYVSKQNINISWNSWHARMQTLSGSNAQNIHYVANDAGIDIDGEVVDVILADNGALSQSFLSWDWDLEYTTFAPYLNVGFNINERLYVDVGVRQDNVEARGRRLDGCCGGSESRDLNGNGNVGQFEVIDGEITRLDSDALMENSGAMSDFIAGGVRVLNESSSAVTNVNYDADNTSYTLGGSYLLTDYSSVFARFSSGGRAIGDRLTQIAGALNADGSLTSTTDGYDTVDQFEIGYKHQADNWQAYVTIFDTTVEETNAEITSGLTFVREYEALGMELEGAWQLGNGFSVQGNLTWVDAEISADATNAGVIGNTPRRQADVIYTISPEYAYDNFMVGASFVGSSEAYMQDNNDLKQDGYTLIHLYGRYDLTDALSVNFNINNLTDEFVVTEAEEGSAAAGDYVRARPLSGRSSVIGIRYAF</sequence>
<evidence type="ECO:0000313" key="17">
    <source>
        <dbReference type="EMBL" id="TFH67371.1"/>
    </source>
</evidence>
<evidence type="ECO:0000256" key="2">
    <source>
        <dbReference type="ARBA" id="ARBA00022448"/>
    </source>
</evidence>
<dbReference type="InterPro" id="IPR036942">
    <property type="entry name" value="Beta-barrel_TonB_sf"/>
</dbReference>
<evidence type="ECO:0000256" key="9">
    <source>
        <dbReference type="ARBA" id="ARBA00023077"/>
    </source>
</evidence>
<evidence type="ECO:0000256" key="11">
    <source>
        <dbReference type="ARBA" id="ARBA00023237"/>
    </source>
</evidence>